<dbReference type="Gene3D" id="3.30.160.60">
    <property type="entry name" value="Classic Zinc Finger"/>
    <property type="match status" value="2"/>
</dbReference>
<dbReference type="AlphaFoldDB" id="A0A1B0FGY3"/>
<dbReference type="SUPFAM" id="SSF57667">
    <property type="entry name" value="beta-beta-alpha zinc fingers"/>
    <property type="match status" value="2"/>
</dbReference>
<dbReference type="PANTHER" id="PTHR24406">
    <property type="entry name" value="TRANSCRIPTIONAL REPRESSOR CTCFL-RELATED"/>
    <property type="match status" value="1"/>
</dbReference>
<dbReference type="VEuPathDB" id="VectorBase:GMOY003050"/>
<protein>
    <recommendedName>
        <fullName evidence="9">C2H2-type domain-containing protein</fullName>
    </recommendedName>
</protein>
<feature type="compositionally biased region" description="Basic and acidic residues" evidence="8">
    <location>
        <begin position="86"/>
        <end position="98"/>
    </location>
</feature>
<evidence type="ECO:0000256" key="1">
    <source>
        <dbReference type="ARBA" id="ARBA00004123"/>
    </source>
</evidence>
<proteinExistence type="predicted"/>
<evidence type="ECO:0000256" key="2">
    <source>
        <dbReference type="ARBA" id="ARBA00022723"/>
    </source>
</evidence>
<dbReference type="InterPro" id="IPR050888">
    <property type="entry name" value="ZnF_C2H2-type_TF"/>
</dbReference>
<evidence type="ECO:0000256" key="8">
    <source>
        <dbReference type="SAM" id="MobiDB-lite"/>
    </source>
</evidence>
<comment type="subcellular location">
    <subcellularLocation>
        <location evidence="1">Nucleus</location>
    </subcellularLocation>
</comment>
<dbReference type="SMART" id="SM00355">
    <property type="entry name" value="ZnF_C2H2"/>
    <property type="match status" value="5"/>
</dbReference>
<evidence type="ECO:0000259" key="9">
    <source>
        <dbReference type="PROSITE" id="PS50157"/>
    </source>
</evidence>
<feature type="region of interest" description="Disordered" evidence="8">
    <location>
        <begin position="79"/>
        <end position="98"/>
    </location>
</feature>
<dbReference type="PROSITE" id="PS50157">
    <property type="entry name" value="ZINC_FINGER_C2H2_2"/>
    <property type="match status" value="3"/>
</dbReference>
<keyword evidence="3" id="KW-0677">Repeat</keyword>
<organism evidence="10 11">
    <name type="scientific">Glossina morsitans morsitans</name>
    <name type="common">Savannah tsetse fly</name>
    <dbReference type="NCBI Taxonomy" id="37546"/>
    <lineage>
        <taxon>Eukaryota</taxon>
        <taxon>Metazoa</taxon>
        <taxon>Ecdysozoa</taxon>
        <taxon>Arthropoda</taxon>
        <taxon>Hexapoda</taxon>
        <taxon>Insecta</taxon>
        <taxon>Pterygota</taxon>
        <taxon>Neoptera</taxon>
        <taxon>Endopterygota</taxon>
        <taxon>Diptera</taxon>
        <taxon>Brachycera</taxon>
        <taxon>Muscomorpha</taxon>
        <taxon>Hippoboscoidea</taxon>
        <taxon>Glossinidae</taxon>
        <taxon>Glossina</taxon>
    </lineage>
</organism>
<sequence>MVPKTWTKYGEIYRNDQSKCIFVCYICLEYAEHFANTYTTNSAFDFWTHLQHKHMLINCEMPDMIMRTKPSELEPHLETIPNGINEKQEDNPSPRTEEISKCLENSSMVKENNCNDAINKGESLKGNFDDLKVGVTINVSSDDNSSDLEFLSTMAKERVAQKNSIKLFADEDDNISTKPNSPALNTSADVLGKLSTKPNSPILNTCADKLNQLSTKPISPTLNRCAEETANHHESQDFRQFFQQACANSVAPPLENNLHYDSVTYPRAYECNYCPQKFPQVWQLDRHQRIHLTNYESQRKFRVRPFQCNVCGKRTITEKAMIVHQHRFHSLESDSETARCHICQKLVLKNNIQQHMLVHTQIRVRCNLCNRSYKQKQSLRMHIKKFHPNVMLTPSAPLPSGPLRTAPLSMVSYPRPDAALDVHCSTNSQQYCGGVTQQQQNHDLMFAWSNGGYSTCSSSSMYSSPNMKDQNQTTTPPFDYQAAEASDFSSSNSCDQIISYGKIIPNDSMGSADKFPSGKNNHSNAVCHSEIESNENIPANKTDRDNVISYGQMLSPKIIETSEECS</sequence>
<evidence type="ECO:0000313" key="11">
    <source>
        <dbReference type="Proteomes" id="UP000092444"/>
    </source>
</evidence>
<accession>A0A1B0FGY3</accession>
<reference evidence="10" key="1">
    <citation type="submission" date="2020-05" db="UniProtKB">
        <authorList>
            <consortium name="EnsemblMetazoa"/>
        </authorList>
    </citation>
    <scope>IDENTIFICATION</scope>
    <source>
        <strain evidence="10">Yale</strain>
    </source>
</reference>
<dbReference type="EMBL" id="CCAG010004502">
    <property type="status" value="NOT_ANNOTATED_CDS"/>
    <property type="molecule type" value="Genomic_DNA"/>
</dbReference>
<dbReference type="STRING" id="37546.A0A1B0FGY3"/>
<dbReference type="InterPro" id="IPR013087">
    <property type="entry name" value="Znf_C2H2_type"/>
</dbReference>
<feature type="domain" description="C2H2-type" evidence="9">
    <location>
        <begin position="306"/>
        <end position="334"/>
    </location>
</feature>
<name>A0A1B0FGY3_GLOMM</name>
<dbReference type="GO" id="GO:0008270">
    <property type="term" value="F:zinc ion binding"/>
    <property type="evidence" value="ECO:0007669"/>
    <property type="project" value="UniProtKB-KW"/>
</dbReference>
<dbReference type="EnsemblMetazoa" id="GMOY003050-RA">
    <property type="protein sequence ID" value="GMOY003050-PA"/>
    <property type="gene ID" value="GMOY003050"/>
</dbReference>
<keyword evidence="2" id="KW-0479">Metal-binding</keyword>
<dbReference type="PROSITE" id="PS00028">
    <property type="entry name" value="ZINC_FINGER_C2H2_1"/>
    <property type="match status" value="2"/>
</dbReference>
<feature type="domain" description="C2H2-type" evidence="9">
    <location>
        <begin position="269"/>
        <end position="296"/>
    </location>
</feature>
<keyword evidence="11" id="KW-1185">Reference proteome</keyword>
<evidence type="ECO:0000313" key="10">
    <source>
        <dbReference type="EnsemblMetazoa" id="GMOY003050-PA"/>
    </source>
</evidence>
<dbReference type="Pfam" id="PF00096">
    <property type="entry name" value="zf-C2H2"/>
    <property type="match status" value="2"/>
</dbReference>
<evidence type="ECO:0000256" key="5">
    <source>
        <dbReference type="ARBA" id="ARBA00022833"/>
    </source>
</evidence>
<dbReference type="GO" id="GO:0005634">
    <property type="term" value="C:nucleus"/>
    <property type="evidence" value="ECO:0007669"/>
    <property type="project" value="UniProtKB-SubCell"/>
</dbReference>
<feature type="domain" description="C2H2-type" evidence="9">
    <location>
        <begin position="364"/>
        <end position="387"/>
    </location>
</feature>
<evidence type="ECO:0000256" key="7">
    <source>
        <dbReference type="PROSITE-ProRule" id="PRU00042"/>
    </source>
</evidence>
<keyword evidence="6" id="KW-0539">Nucleus</keyword>
<dbReference type="Proteomes" id="UP000092444">
    <property type="component" value="Unassembled WGS sequence"/>
</dbReference>
<evidence type="ECO:0000256" key="6">
    <source>
        <dbReference type="ARBA" id="ARBA00023242"/>
    </source>
</evidence>
<keyword evidence="4 7" id="KW-0863">Zinc-finger</keyword>
<evidence type="ECO:0000256" key="3">
    <source>
        <dbReference type="ARBA" id="ARBA00022737"/>
    </source>
</evidence>
<evidence type="ECO:0000256" key="4">
    <source>
        <dbReference type="ARBA" id="ARBA00022771"/>
    </source>
</evidence>
<dbReference type="InterPro" id="IPR036236">
    <property type="entry name" value="Znf_C2H2_sf"/>
</dbReference>
<keyword evidence="5" id="KW-0862">Zinc</keyword>